<feature type="transmembrane region" description="Helical" evidence="6">
    <location>
        <begin position="136"/>
        <end position="158"/>
    </location>
</feature>
<dbReference type="PANTHER" id="PTHR30071:SF1">
    <property type="entry name" value="CYTOCHROME B_B6 PROTEIN-RELATED"/>
    <property type="match status" value="1"/>
</dbReference>
<dbReference type="EMBL" id="JBHRZH010000005">
    <property type="protein sequence ID" value="MFC3760281.1"/>
    <property type="molecule type" value="Genomic_DNA"/>
</dbReference>
<proteinExistence type="predicted"/>
<dbReference type="Proteomes" id="UP001595699">
    <property type="component" value="Unassembled WGS sequence"/>
</dbReference>
<feature type="transmembrane region" description="Helical" evidence="6">
    <location>
        <begin position="170"/>
        <end position="195"/>
    </location>
</feature>
<organism evidence="8 9">
    <name type="scientific">Tenggerimyces flavus</name>
    <dbReference type="NCBI Taxonomy" id="1708749"/>
    <lineage>
        <taxon>Bacteria</taxon>
        <taxon>Bacillati</taxon>
        <taxon>Actinomycetota</taxon>
        <taxon>Actinomycetes</taxon>
        <taxon>Propionibacteriales</taxon>
        <taxon>Nocardioidaceae</taxon>
        <taxon>Tenggerimyces</taxon>
    </lineage>
</organism>
<dbReference type="RefSeq" id="WP_307782710.1">
    <property type="nucleotide sequence ID" value="NZ_JAFBCM010000001.1"/>
</dbReference>
<keyword evidence="9" id="KW-1185">Reference proteome</keyword>
<keyword evidence="5 6" id="KW-0472">Membrane</keyword>
<protein>
    <submittedName>
        <fullName evidence="8">C-type cytochrome biogenesis protein CcsB</fullName>
    </submittedName>
</protein>
<feature type="transmembrane region" description="Helical" evidence="6">
    <location>
        <begin position="12"/>
        <end position="33"/>
    </location>
</feature>
<feature type="transmembrane region" description="Helical" evidence="6">
    <location>
        <begin position="113"/>
        <end position="129"/>
    </location>
</feature>
<keyword evidence="2 6" id="KW-0812">Transmembrane</keyword>
<feature type="transmembrane region" description="Helical" evidence="6">
    <location>
        <begin position="294"/>
        <end position="314"/>
    </location>
</feature>
<gene>
    <name evidence="8" type="primary">ccsB</name>
    <name evidence="8" type="ORF">ACFOUW_05490</name>
</gene>
<reference evidence="9" key="1">
    <citation type="journal article" date="2019" name="Int. J. Syst. Evol. Microbiol.">
        <title>The Global Catalogue of Microorganisms (GCM) 10K type strain sequencing project: providing services to taxonomists for standard genome sequencing and annotation.</title>
        <authorList>
            <consortium name="The Broad Institute Genomics Platform"/>
            <consortium name="The Broad Institute Genome Sequencing Center for Infectious Disease"/>
            <person name="Wu L."/>
            <person name="Ma J."/>
        </authorList>
    </citation>
    <scope>NUCLEOTIDE SEQUENCE [LARGE SCALE GENOMIC DNA]</scope>
    <source>
        <strain evidence="9">CGMCC 4.7241</strain>
    </source>
</reference>
<comment type="caution">
    <text evidence="8">The sequence shown here is derived from an EMBL/GenBank/DDBJ whole genome shotgun (WGS) entry which is preliminary data.</text>
</comment>
<evidence type="ECO:0000256" key="6">
    <source>
        <dbReference type="SAM" id="Phobius"/>
    </source>
</evidence>
<dbReference type="InterPro" id="IPR017562">
    <property type="entry name" value="Cyt_c_biogenesis_CcsA"/>
</dbReference>
<evidence type="ECO:0000256" key="5">
    <source>
        <dbReference type="ARBA" id="ARBA00023136"/>
    </source>
</evidence>
<accession>A0ABV7Y6N9</accession>
<evidence type="ECO:0000256" key="2">
    <source>
        <dbReference type="ARBA" id="ARBA00022692"/>
    </source>
</evidence>
<dbReference type="NCBIfam" id="TIGR03144">
    <property type="entry name" value="cytochr_II_ccsB"/>
    <property type="match status" value="1"/>
</dbReference>
<feature type="domain" description="Cytochrome c assembly protein" evidence="7">
    <location>
        <begin position="107"/>
        <end position="318"/>
    </location>
</feature>
<dbReference type="Pfam" id="PF01578">
    <property type="entry name" value="Cytochrom_C_asm"/>
    <property type="match status" value="1"/>
</dbReference>
<evidence type="ECO:0000256" key="4">
    <source>
        <dbReference type="ARBA" id="ARBA00022989"/>
    </source>
</evidence>
<dbReference type="PANTHER" id="PTHR30071">
    <property type="entry name" value="HEME EXPORTER PROTEIN C"/>
    <property type="match status" value="1"/>
</dbReference>
<evidence type="ECO:0000313" key="8">
    <source>
        <dbReference type="EMBL" id="MFC3760281.1"/>
    </source>
</evidence>
<keyword evidence="3" id="KW-0201">Cytochrome c-type biogenesis</keyword>
<evidence type="ECO:0000313" key="9">
    <source>
        <dbReference type="Proteomes" id="UP001595699"/>
    </source>
</evidence>
<feature type="transmembrane region" description="Helical" evidence="6">
    <location>
        <begin position="79"/>
        <end position="101"/>
    </location>
</feature>
<evidence type="ECO:0000259" key="7">
    <source>
        <dbReference type="Pfam" id="PF01578"/>
    </source>
</evidence>
<evidence type="ECO:0000256" key="1">
    <source>
        <dbReference type="ARBA" id="ARBA00004141"/>
    </source>
</evidence>
<keyword evidence="4 6" id="KW-1133">Transmembrane helix</keyword>
<dbReference type="InterPro" id="IPR045062">
    <property type="entry name" value="Cyt_c_biogenesis_CcsA/CcmC"/>
</dbReference>
<comment type="subcellular location">
    <subcellularLocation>
        <location evidence="1">Membrane</location>
        <topology evidence="1">Multi-pass membrane protein</topology>
    </subcellularLocation>
</comment>
<feature type="transmembrane region" description="Helical" evidence="6">
    <location>
        <begin position="267"/>
        <end position="282"/>
    </location>
</feature>
<dbReference type="InterPro" id="IPR002541">
    <property type="entry name" value="Cyt_c_assembly"/>
</dbReference>
<feature type="transmembrane region" description="Helical" evidence="6">
    <location>
        <begin position="229"/>
        <end position="252"/>
    </location>
</feature>
<sequence length="323" mass="34828">MTATFAVLSNNFMYSASAVFALAMLAYAAEWALTRERKTSAAAVAVRTAVPVGAGAPVPDSSPAVEAPADDRGDRFGRIGVALSILATLLLGAAVLCRGLAAERVPWSNLYEFTTTGAFVIAVVYLAFLPRLRIRWLGLPITAFILLVVMVALILLYTPVSGLIPALRSYWLIIHVSAAALATGVFSVGAFASVLQLVKARGERRAVSSGAPLGGILSRLPSAEAIDRVAYRLHAFAFPVWTFALICGAIWAERAWGRFWGWDPKETWMFITWVVFAAYLHARSTAGWRNKVSWISLAGYACLLFNLIGVNILFSGLHSYSGI</sequence>
<evidence type="ECO:0000256" key="3">
    <source>
        <dbReference type="ARBA" id="ARBA00022748"/>
    </source>
</evidence>
<name>A0ABV7Y6N9_9ACTN</name>